<protein>
    <submittedName>
        <fullName evidence="2">Uncharacterized protein</fullName>
    </submittedName>
</protein>
<dbReference type="EMBL" id="CAEKKB010000003">
    <property type="protein sequence ID" value="CAB4303804.1"/>
    <property type="molecule type" value="Genomic_DNA"/>
</dbReference>
<feature type="compositionally biased region" description="Pro residues" evidence="1">
    <location>
        <begin position="102"/>
        <end position="113"/>
    </location>
</feature>
<evidence type="ECO:0000313" key="3">
    <source>
        <dbReference type="Proteomes" id="UP000507245"/>
    </source>
</evidence>
<feature type="compositionally biased region" description="Low complexity" evidence="1">
    <location>
        <begin position="92"/>
        <end position="101"/>
    </location>
</feature>
<evidence type="ECO:0000256" key="1">
    <source>
        <dbReference type="SAM" id="MobiDB-lite"/>
    </source>
</evidence>
<keyword evidence="3" id="KW-1185">Reference proteome</keyword>
<accession>A0A6J5WXK0</accession>
<reference evidence="3" key="1">
    <citation type="journal article" date="2020" name="Genome Biol.">
        <title>Gamete binning: chromosome-level and haplotype-resolved genome assembly enabled by high-throughput single-cell sequencing of gamete genomes.</title>
        <authorList>
            <person name="Campoy J.A."/>
            <person name="Sun H."/>
            <person name="Goel M."/>
            <person name="Jiao W.-B."/>
            <person name="Folz-Donahue K."/>
            <person name="Wang N."/>
            <person name="Rubio M."/>
            <person name="Liu C."/>
            <person name="Kukat C."/>
            <person name="Ruiz D."/>
            <person name="Huettel B."/>
            <person name="Schneeberger K."/>
        </authorList>
    </citation>
    <scope>NUCLEOTIDE SEQUENCE [LARGE SCALE GENOMIC DNA]</scope>
    <source>
        <strain evidence="3">cv. Rojo Pasion</strain>
    </source>
</reference>
<dbReference type="Proteomes" id="UP000507245">
    <property type="component" value="Unassembled WGS sequence"/>
</dbReference>
<organism evidence="2 3">
    <name type="scientific">Prunus armeniaca</name>
    <name type="common">Apricot</name>
    <name type="synonym">Armeniaca vulgaris</name>
    <dbReference type="NCBI Taxonomy" id="36596"/>
    <lineage>
        <taxon>Eukaryota</taxon>
        <taxon>Viridiplantae</taxon>
        <taxon>Streptophyta</taxon>
        <taxon>Embryophyta</taxon>
        <taxon>Tracheophyta</taxon>
        <taxon>Spermatophyta</taxon>
        <taxon>Magnoliopsida</taxon>
        <taxon>eudicotyledons</taxon>
        <taxon>Gunneridae</taxon>
        <taxon>Pentapetalae</taxon>
        <taxon>rosids</taxon>
        <taxon>fabids</taxon>
        <taxon>Rosales</taxon>
        <taxon>Rosaceae</taxon>
        <taxon>Amygdaloideae</taxon>
        <taxon>Amygdaleae</taxon>
        <taxon>Prunus</taxon>
    </lineage>
</organism>
<proteinExistence type="predicted"/>
<sequence length="127" mass="13802">MSQKSKYLGFFLRDVSFLVVKARKYFLAQRRCSSSSLKEPKILGGLNVKKAAVFFRLSDSPSSLVNEPLLLPPAVPSQTSIPSPLATSSPKTRPNTSARTSPSPPRPLPPPLMTPNQSTNPLSRSPL</sequence>
<gene>
    <name evidence="2" type="ORF">ORAREDHAP_LOCUS20529</name>
</gene>
<dbReference type="AlphaFoldDB" id="A0A6J5WXK0"/>
<feature type="region of interest" description="Disordered" evidence="1">
    <location>
        <begin position="73"/>
        <end position="127"/>
    </location>
</feature>
<name>A0A6J5WXK0_PRUAR</name>
<evidence type="ECO:0000313" key="2">
    <source>
        <dbReference type="EMBL" id="CAB4303804.1"/>
    </source>
</evidence>
<feature type="compositionally biased region" description="Polar residues" evidence="1">
    <location>
        <begin position="117"/>
        <end position="127"/>
    </location>
</feature>
<feature type="compositionally biased region" description="Polar residues" evidence="1">
    <location>
        <begin position="76"/>
        <end position="91"/>
    </location>
</feature>